<dbReference type="OrthoDB" id="9772674at2"/>
<feature type="transmembrane region" description="Helical" evidence="7">
    <location>
        <begin position="272"/>
        <end position="294"/>
    </location>
</feature>
<feature type="transmembrane region" description="Helical" evidence="7">
    <location>
        <begin position="92"/>
        <end position="123"/>
    </location>
</feature>
<keyword evidence="10" id="KW-1185">Reference proteome</keyword>
<dbReference type="PIRSF" id="PIRSF006066">
    <property type="entry name" value="HI0050"/>
    <property type="match status" value="1"/>
</dbReference>
<feature type="transmembrane region" description="Helical" evidence="7">
    <location>
        <begin position="241"/>
        <end position="260"/>
    </location>
</feature>
<dbReference type="InterPro" id="IPR004681">
    <property type="entry name" value="TRAP_DctM"/>
</dbReference>
<proteinExistence type="predicted"/>
<keyword evidence="4 7" id="KW-0812">Transmembrane</keyword>
<evidence type="ECO:0000313" key="10">
    <source>
        <dbReference type="Proteomes" id="UP000322294"/>
    </source>
</evidence>
<dbReference type="AlphaFoldDB" id="A0A5S5AQZ7"/>
<organism evidence="9 10">
    <name type="scientific">Thermosediminibacter litoriperuensis</name>
    <dbReference type="NCBI Taxonomy" id="291989"/>
    <lineage>
        <taxon>Bacteria</taxon>
        <taxon>Bacillati</taxon>
        <taxon>Bacillota</taxon>
        <taxon>Clostridia</taxon>
        <taxon>Thermosediminibacterales</taxon>
        <taxon>Thermosediminibacteraceae</taxon>
        <taxon>Thermosediminibacter</taxon>
    </lineage>
</organism>
<evidence type="ECO:0000256" key="1">
    <source>
        <dbReference type="ARBA" id="ARBA00004429"/>
    </source>
</evidence>
<dbReference type="InterPro" id="IPR010656">
    <property type="entry name" value="DctM"/>
</dbReference>
<dbReference type="GO" id="GO:0005886">
    <property type="term" value="C:plasma membrane"/>
    <property type="evidence" value="ECO:0007669"/>
    <property type="project" value="UniProtKB-SubCell"/>
</dbReference>
<dbReference type="GO" id="GO:0022857">
    <property type="term" value="F:transmembrane transporter activity"/>
    <property type="evidence" value="ECO:0007669"/>
    <property type="project" value="TreeGrafter"/>
</dbReference>
<dbReference type="PANTHER" id="PTHR33362">
    <property type="entry name" value="SIALIC ACID TRAP TRANSPORTER PERMEASE PROTEIN SIAT-RELATED"/>
    <property type="match status" value="1"/>
</dbReference>
<feature type="transmembrane region" description="Helical" evidence="7">
    <location>
        <begin position="314"/>
        <end position="344"/>
    </location>
</feature>
<comment type="caution">
    <text evidence="9">The sequence shown here is derived from an EMBL/GenBank/DDBJ whole genome shotgun (WGS) entry which is preliminary data.</text>
</comment>
<feature type="transmembrane region" description="Helical" evidence="7">
    <location>
        <begin position="135"/>
        <end position="158"/>
    </location>
</feature>
<evidence type="ECO:0000256" key="2">
    <source>
        <dbReference type="ARBA" id="ARBA00022475"/>
    </source>
</evidence>
<keyword evidence="5 7" id="KW-1133">Transmembrane helix</keyword>
<keyword evidence="2" id="KW-1003">Cell membrane</keyword>
<gene>
    <name evidence="9" type="ORF">LZ11_01586</name>
</gene>
<evidence type="ECO:0000256" key="5">
    <source>
        <dbReference type="ARBA" id="ARBA00022989"/>
    </source>
</evidence>
<feature type="domain" description="TRAP C4-dicarboxylate transport system permease DctM subunit" evidence="8">
    <location>
        <begin position="7"/>
        <end position="417"/>
    </location>
</feature>
<dbReference type="Proteomes" id="UP000322294">
    <property type="component" value="Unassembled WGS sequence"/>
</dbReference>
<feature type="transmembrane region" description="Helical" evidence="7">
    <location>
        <begin position="356"/>
        <end position="380"/>
    </location>
</feature>
<reference evidence="9 10" key="1">
    <citation type="submission" date="2019-07" db="EMBL/GenBank/DDBJ databases">
        <title>Genomic Encyclopedia of Type Strains, Phase I: the one thousand microbial genomes (KMG-I) project.</title>
        <authorList>
            <person name="Kyrpides N."/>
        </authorList>
    </citation>
    <scope>NUCLEOTIDE SEQUENCE [LARGE SCALE GENOMIC DNA]</scope>
    <source>
        <strain evidence="9 10">DSM 16647</strain>
    </source>
</reference>
<dbReference type="RefSeq" id="WP_148867330.1">
    <property type="nucleotide sequence ID" value="NZ_VNHO01000016.1"/>
</dbReference>
<feature type="transmembrane region" description="Helical" evidence="7">
    <location>
        <begin position="400"/>
        <end position="421"/>
    </location>
</feature>
<evidence type="ECO:0000256" key="4">
    <source>
        <dbReference type="ARBA" id="ARBA00022692"/>
    </source>
</evidence>
<protein>
    <submittedName>
        <fullName evidence="9">Tripartite ATP-independent transporter DctM subunit</fullName>
    </submittedName>
</protein>
<evidence type="ECO:0000259" key="8">
    <source>
        <dbReference type="Pfam" id="PF06808"/>
    </source>
</evidence>
<comment type="subcellular location">
    <subcellularLocation>
        <location evidence="1">Cell inner membrane</location>
        <topology evidence="1">Multi-pass membrane protein</topology>
    </subcellularLocation>
</comment>
<evidence type="ECO:0000313" key="9">
    <source>
        <dbReference type="EMBL" id="TYP53235.1"/>
    </source>
</evidence>
<evidence type="ECO:0000256" key="6">
    <source>
        <dbReference type="ARBA" id="ARBA00023136"/>
    </source>
</evidence>
<evidence type="ECO:0000256" key="7">
    <source>
        <dbReference type="SAM" id="Phobius"/>
    </source>
</evidence>
<feature type="transmembrane region" description="Helical" evidence="7">
    <location>
        <begin position="170"/>
        <end position="193"/>
    </location>
</feature>
<dbReference type="NCBIfam" id="TIGR00786">
    <property type="entry name" value="dctM"/>
    <property type="match status" value="1"/>
</dbReference>
<accession>A0A5S5AQZ7</accession>
<dbReference type="EMBL" id="VNHO01000016">
    <property type="protein sequence ID" value="TYP53235.1"/>
    <property type="molecule type" value="Genomic_DNA"/>
</dbReference>
<sequence>MAILIIFIVMFFFMFLGLDIFISMAIAGSTYLLATGNGPLTMISNNMINGVSNVSLLAIPFFVLAGELMNISGMTDKLLDFSLFFIGRVKGALAHACIFVNAIFSLVSGSGPADAAAISPILLPKMKEEGYPEDFSAACNAAGAVLGPIIPPGIPMVFLGLITNLSIGRLFLGAMIPGILMAVFMSLIVALKVRNMKLKPHESKMSWEGFLKVLRDSWLPLLAPVIIFVGVFTGMATVTEVAILATAYVLFIGIFVYRKITLKGFFQAFKNTALFSASIMALFAVAGIFSYMIAVEQLGMQIVQLINQYHISPLMFLFLCNVLFLFLGMIMDATPAMLIFGPLLLPIATRMGIDPIHFGTVMICNLMIGLITPPVGALLFLLSKISGLPFERVTKASLPFAIALLIVQALITVFPGLVTYLPNLVFGG</sequence>
<keyword evidence="6 7" id="KW-0472">Membrane</keyword>
<feature type="transmembrane region" description="Helical" evidence="7">
    <location>
        <begin position="213"/>
        <end position="235"/>
    </location>
</feature>
<feature type="transmembrane region" description="Helical" evidence="7">
    <location>
        <begin position="6"/>
        <end position="33"/>
    </location>
</feature>
<keyword evidence="3" id="KW-0997">Cell inner membrane</keyword>
<name>A0A5S5AQZ7_9FIRM</name>
<evidence type="ECO:0000256" key="3">
    <source>
        <dbReference type="ARBA" id="ARBA00022519"/>
    </source>
</evidence>
<dbReference type="Pfam" id="PF06808">
    <property type="entry name" value="DctM"/>
    <property type="match status" value="1"/>
</dbReference>